<protein>
    <recommendedName>
        <fullName evidence="4">G protein-coupled receptor</fullName>
    </recommendedName>
</protein>
<dbReference type="PANTHER" id="PTHR22718:SF25">
    <property type="entry name" value="G-PROTEIN COUPLED RECEPTORS FAMILY 1 PROFILE DOMAIN-CONTAINING PROTEIN"/>
    <property type="match status" value="1"/>
</dbReference>
<sequence>MVVCTSVKAFVECTFVLPYYAIQRSYTLLSPNRVFSETHEFICFNLSVLADYGTILFTLLIALNRLIFVLRKDPDISRGVCATACIITWLLSFLFPVVFFLFKCQYRYSSENVYYNLCQDFTRTEQFLLGVAVNCSYGVALVVLVIYGGIFLKRGLTKSAMSSSKSLSQAETSLLRQSFLVFVLYAITIAVSLSTEFMDTGPAANVFLVIYLANFMNLAIAAVLPICLLTSSGDMRRYSFQII</sequence>
<feature type="transmembrane region" description="Helical" evidence="1">
    <location>
        <begin position="127"/>
        <end position="152"/>
    </location>
</feature>
<keyword evidence="3" id="KW-1185">Reference proteome</keyword>
<comment type="caution">
    <text evidence="2">The sequence shown here is derived from an EMBL/GenBank/DDBJ whole genome shotgun (WGS) entry which is preliminary data.</text>
</comment>
<organism evidence="2 3">
    <name type="scientific">Pristionchus mayeri</name>
    <dbReference type="NCBI Taxonomy" id="1317129"/>
    <lineage>
        <taxon>Eukaryota</taxon>
        <taxon>Metazoa</taxon>
        <taxon>Ecdysozoa</taxon>
        <taxon>Nematoda</taxon>
        <taxon>Chromadorea</taxon>
        <taxon>Rhabditida</taxon>
        <taxon>Rhabditina</taxon>
        <taxon>Diplogasteromorpha</taxon>
        <taxon>Diplogasteroidea</taxon>
        <taxon>Neodiplogasteridae</taxon>
        <taxon>Pristionchus</taxon>
    </lineage>
</organism>
<evidence type="ECO:0000256" key="1">
    <source>
        <dbReference type="SAM" id="Phobius"/>
    </source>
</evidence>
<evidence type="ECO:0008006" key="4">
    <source>
        <dbReference type="Google" id="ProtNLM"/>
    </source>
</evidence>
<name>A0AAN5ICJ0_9BILA</name>
<dbReference type="Pfam" id="PF04789">
    <property type="entry name" value="DUF621"/>
    <property type="match status" value="1"/>
</dbReference>
<dbReference type="SUPFAM" id="SSF81321">
    <property type="entry name" value="Family A G protein-coupled receptor-like"/>
    <property type="match status" value="1"/>
</dbReference>
<evidence type="ECO:0000313" key="3">
    <source>
        <dbReference type="Proteomes" id="UP001328107"/>
    </source>
</evidence>
<evidence type="ECO:0000313" key="2">
    <source>
        <dbReference type="EMBL" id="GMR61153.1"/>
    </source>
</evidence>
<feature type="transmembrane region" description="Helical" evidence="1">
    <location>
        <begin position="49"/>
        <end position="68"/>
    </location>
</feature>
<feature type="transmembrane region" description="Helical" evidence="1">
    <location>
        <begin position="80"/>
        <end position="102"/>
    </location>
</feature>
<dbReference type="EMBL" id="BTRK01000006">
    <property type="protein sequence ID" value="GMR61153.1"/>
    <property type="molecule type" value="Genomic_DNA"/>
</dbReference>
<dbReference type="PANTHER" id="PTHR22718">
    <property type="entry name" value="SERPENTINE RECEPTOR, CLASS X"/>
    <property type="match status" value="1"/>
</dbReference>
<dbReference type="Gene3D" id="1.20.1070.10">
    <property type="entry name" value="Rhodopsin 7-helix transmembrane proteins"/>
    <property type="match status" value="1"/>
</dbReference>
<proteinExistence type="predicted"/>
<feature type="transmembrane region" description="Helical" evidence="1">
    <location>
        <begin position="206"/>
        <end position="229"/>
    </location>
</feature>
<feature type="non-terminal residue" evidence="2">
    <location>
        <position position="243"/>
    </location>
</feature>
<accession>A0AAN5ICJ0</accession>
<dbReference type="InterPro" id="IPR006874">
    <property type="entry name" value="DUF621"/>
</dbReference>
<reference evidence="3" key="1">
    <citation type="submission" date="2022-10" db="EMBL/GenBank/DDBJ databases">
        <title>Genome assembly of Pristionchus species.</title>
        <authorList>
            <person name="Yoshida K."/>
            <person name="Sommer R.J."/>
        </authorList>
    </citation>
    <scope>NUCLEOTIDE SEQUENCE [LARGE SCALE GENOMIC DNA]</scope>
    <source>
        <strain evidence="3">RS5460</strain>
    </source>
</reference>
<keyword evidence="1" id="KW-0472">Membrane</keyword>
<dbReference type="Proteomes" id="UP001328107">
    <property type="component" value="Unassembled WGS sequence"/>
</dbReference>
<dbReference type="AlphaFoldDB" id="A0AAN5ICJ0"/>
<keyword evidence="1" id="KW-1133">Transmembrane helix</keyword>
<gene>
    <name evidence="2" type="ORF">PMAYCL1PPCAC_31348</name>
</gene>
<keyword evidence="1" id="KW-0812">Transmembrane</keyword>
<feature type="transmembrane region" description="Helical" evidence="1">
    <location>
        <begin position="173"/>
        <end position="194"/>
    </location>
</feature>